<dbReference type="RefSeq" id="WP_136062254.1">
    <property type="nucleotide sequence ID" value="NZ_CAAHFH010000002.1"/>
</dbReference>
<evidence type="ECO:0008006" key="5">
    <source>
        <dbReference type="Google" id="ProtNLM"/>
    </source>
</evidence>
<dbReference type="InterPro" id="IPR052894">
    <property type="entry name" value="AsmA-related"/>
</dbReference>
<dbReference type="PANTHER" id="PTHR30441">
    <property type="entry name" value="DUF748 DOMAIN-CONTAINING PROTEIN"/>
    <property type="match status" value="1"/>
</dbReference>
<evidence type="ECO:0000313" key="4">
    <source>
        <dbReference type="Proteomes" id="UP000346198"/>
    </source>
</evidence>
<dbReference type="GO" id="GO:0090313">
    <property type="term" value="P:regulation of protein targeting to membrane"/>
    <property type="evidence" value="ECO:0007669"/>
    <property type="project" value="TreeGrafter"/>
</dbReference>
<dbReference type="GO" id="GO:0005886">
    <property type="term" value="C:plasma membrane"/>
    <property type="evidence" value="ECO:0007669"/>
    <property type="project" value="TreeGrafter"/>
</dbReference>
<organism evidence="3 4">
    <name type="scientific">Pontiella sulfatireligans</name>
    <dbReference type="NCBI Taxonomy" id="2750658"/>
    <lineage>
        <taxon>Bacteria</taxon>
        <taxon>Pseudomonadati</taxon>
        <taxon>Kiritimatiellota</taxon>
        <taxon>Kiritimatiellia</taxon>
        <taxon>Kiritimatiellales</taxon>
        <taxon>Pontiellaceae</taxon>
        <taxon>Pontiella</taxon>
    </lineage>
</organism>
<sequence length="422" mass="45837">MKTMFKVLVSVFALGIVILVGLHLFLQYGLTKAMREVVLPRIEEETGIAATVGGLSLNAAAGEMHLKDVAVKNPEGFLLENLASIERINIEVDVLSLLKPGPMLVKNVEVENAIVNVIRNKDGEINLNKLQEGLPQPEPVPPVQRPSPRPGKPAPERVPVPERPVPGRPMPPPLEPEPLPELLINALQCSATVRYVDFKLNQLDIALDLSLIGKNISTLQAANAPWGELAVIGSLGDRRTSFVTDLRLKLAPVTDMEKPSFDLTGKILEIDPGIMDEIYSRMGIRTAPFGLDPQFFCRGGRFEGSAVALSLTDIRFEDKLAKRFGGLGSIGSLRFTVPVEGTLQEPVIDIQQALYSAIGGNAPNLLDSILRGVAGKELGSDKAPETLGEAAVEMLGEQVDEIRENEEFKDDLNTLGKWLFGK</sequence>
<keyword evidence="2" id="KW-0472">Membrane</keyword>
<keyword evidence="4" id="KW-1185">Reference proteome</keyword>
<feature type="transmembrane region" description="Helical" evidence="2">
    <location>
        <begin position="7"/>
        <end position="26"/>
    </location>
</feature>
<accession>A0A6C2UKH4</accession>
<evidence type="ECO:0000256" key="2">
    <source>
        <dbReference type="SAM" id="Phobius"/>
    </source>
</evidence>
<proteinExistence type="predicted"/>
<dbReference type="PANTHER" id="PTHR30441:SF8">
    <property type="entry name" value="DUF748 DOMAIN-CONTAINING PROTEIN"/>
    <property type="match status" value="1"/>
</dbReference>
<dbReference type="EMBL" id="CAAHFH010000002">
    <property type="protein sequence ID" value="VGO20735.1"/>
    <property type="molecule type" value="Genomic_DNA"/>
</dbReference>
<keyword evidence="2" id="KW-0812">Transmembrane</keyword>
<dbReference type="Proteomes" id="UP000346198">
    <property type="component" value="Unassembled WGS sequence"/>
</dbReference>
<gene>
    <name evidence="3" type="ORF">SCARR_02802</name>
</gene>
<protein>
    <recommendedName>
        <fullName evidence="5">AsmA domain-containing protein</fullName>
    </recommendedName>
</protein>
<keyword evidence="2" id="KW-1133">Transmembrane helix</keyword>
<feature type="compositionally biased region" description="Pro residues" evidence="1">
    <location>
        <begin position="136"/>
        <end position="174"/>
    </location>
</feature>
<reference evidence="3 4" key="1">
    <citation type="submission" date="2019-04" db="EMBL/GenBank/DDBJ databases">
        <authorList>
            <person name="Van Vliet M D."/>
        </authorList>
    </citation>
    <scope>NUCLEOTIDE SEQUENCE [LARGE SCALE GENOMIC DNA]</scope>
    <source>
        <strain evidence="3 4">F21</strain>
    </source>
</reference>
<feature type="region of interest" description="Disordered" evidence="1">
    <location>
        <begin position="131"/>
        <end position="174"/>
    </location>
</feature>
<name>A0A6C2UKH4_9BACT</name>
<evidence type="ECO:0000313" key="3">
    <source>
        <dbReference type="EMBL" id="VGO20735.1"/>
    </source>
</evidence>
<dbReference type="AlphaFoldDB" id="A0A6C2UKH4"/>
<evidence type="ECO:0000256" key="1">
    <source>
        <dbReference type="SAM" id="MobiDB-lite"/>
    </source>
</evidence>